<name>A0ABN6R9Y0_9DEIO</name>
<dbReference type="Pfam" id="PF07963">
    <property type="entry name" value="N_methyl"/>
    <property type="match status" value="1"/>
</dbReference>
<keyword evidence="4" id="KW-0998">Cell outer membrane</keyword>
<dbReference type="SUPFAM" id="SSF54523">
    <property type="entry name" value="Pili subunits"/>
    <property type="match status" value="1"/>
</dbReference>
<reference evidence="6" key="1">
    <citation type="submission" date="2022-07" db="EMBL/GenBank/DDBJ databases">
        <title>Complete Genome Sequence of the Radioresistant Bacterium Deinococcus aetherius ST0316, Isolated from the Air Dust collected in Lower Stratosphere above Japan.</title>
        <authorList>
            <person name="Satoh K."/>
            <person name="Hagiwara K."/>
            <person name="Katsumata K."/>
            <person name="Kubo A."/>
            <person name="Yokobori S."/>
            <person name="Yamagishi A."/>
            <person name="Oono Y."/>
            <person name="Narumi I."/>
        </authorList>
    </citation>
    <scope>NUCLEOTIDE SEQUENCE</scope>
    <source>
        <strain evidence="6">ST0316</strain>
    </source>
</reference>
<keyword evidence="5" id="KW-0812">Transmembrane</keyword>
<keyword evidence="5" id="KW-0472">Membrane</keyword>
<dbReference type="NCBIfam" id="TIGR02532">
    <property type="entry name" value="IV_pilin_GFxxxE"/>
    <property type="match status" value="1"/>
</dbReference>
<dbReference type="InterPro" id="IPR012902">
    <property type="entry name" value="N_methyl_site"/>
</dbReference>
<evidence type="ECO:0000256" key="4">
    <source>
        <dbReference type="ARBA" id="ARBA00023237"/>
    </source>
</evidence>
<keyword evidence="3" id="KW-0574">Periplasm</keyword>
<dbReference type="EMBL" id="AP026560">
    <property type="protein sequence ID" value="BDP40183.1"/>
    <property type="molecule type" value="Genomic_DNA"/>
</dbReference>
<evidence type="ECO:0000313" key="6">
    <source>
        <dbReference type="EMBL" id="BDP40183.1"/>
    </source>
</evidence>
<comment type="subcellular location">
    <subcellularLocation>
        <location evidence="1">Cell outer membrane</location>
        <topology evidence="1">Single-pass membrane protein</topology>
    </subcellularLocation>
    <subcellularLocation>
        <location evidence="2">Periplasm</location>
    </subcellularLocation>
</comment>
<protein>
    <recommendedName>
        <fullName evidence="8">Prepilin-type N-terminal cleavage/methylation domain-containing protein</fullName>
    </recommendedName>
</protein>
<evidence type="ECO:0008006" key="8">
    <source>
        <dbReference type="Google" id="ProtNLM"/>
    </source>
</evidence>
<keyword evidence="5" id="KW-1133">Transmembrane helix</keyword>
<evidence type="ECO:0000256" key="3">
    <source>
        <dbReference type="ARBA" id="ARBA00022764"/>
    </source>
</evidence>
<evidence type="ECO:0000256" key="5">
    <source>
        <dbReference type="SAM" id="Phobius"/>
    </source>
</evidence>
<proteinExistence type="predicted"/>
<accession>A0ABN6R9Y0</accession>
<dbReference type="Gene3D" id="3.30.700.10">
    <property type="entry name" value="Glycoprotein, Type 4 Pilin"/>
    <property type="match status" value="1"/>
</dbReference>
<dbReference type="Proteomes" id="UP001064971">
    <property type="component" value="Chromosome"/>
</dbReference>
<organism evidence="6 7">
    <name type="scientific">Deinococcus aetherius</name>
    <dbReference type="NCBI Taxonomy" id="200252"/>
    <lineage>
        <taxon>Bacteria</taxon>
        <taxon>Thermotogati</taxon>
        <taxon>Deinococcota</taxon>
        <taxon>Deinococci</taxon>
        <taxon>Deinococcales</taxon>
        <taxon>Deinococcaceae</taxon>
        <taxon>Deinococcus</taxon>
    </lineage>
</organism>
<feature type="transmembrane region" description="Helical" evidence="5">
    <location>
        <begin position="20"/>
        <end position="46"/>
    </location>
</feature>
<evidence type="ECO:0000256" key="1">
    <source>
        <dbReference type="ARBA" id="ARBA00004203"/>
    </source>
</evidence>
<evidence type="ECO:0000313" key="7">
    <source>
        <dbReference type="Proteomes" id="UP001064971"/>
    </source>
</evidence>
<sequence length="160" mass="16748">MQPINRMLPARGHTDGFTIIEILVALLLIGVLVLVVLAPLTGLFGLTRQSMRQTDATALAQGVMEDIRGQWQNWDKYDAACVAGGALPSGVTVSVQNMTVQGATSGTATTLTRSSATACPGKTGPRLTYAPSGSPLLRRVTVTATVQDRTSSLIAEVAQP</sequence>
<keyword evidence="7" id="KW-1185">Reference proteome</keyword>
<gene>
    <name evidence="6" type="ORF">DAETH_01520</name>
</gene>
<dbReference type="InterPro" id="IPR045584">
    <property type="entry name" value="Pilin-like"/>
</dbReference>
<evidence type="ECO:0000256" key="2">
    <source>
        <dbReference type="ARBA" id="ARBA00004418"/>
    </source>
</evidence>